<dbReference type="AlphaFoldDB" id="A0A4S3M3I6"/>
<protein>
    <submittedName>
        <fullName evidence="1">DUF2007 domain-containing protein</fullName>
    </submittedName>
</protein>
<keyword evidence="2" id="KW-1185">Reference proteome</keyword>
<name>A0A4S3M3I6_9FLAO</name>
<proteinExistence type="predicted"/>
<gene>
    <name evidence="1" type="ORF">E7Z59_02970</name>
</gene>
<dbReference type="RefSeq" id="WP_136334795.1">
    <property type="nucleotide sequence ID" value="NZ_SSMC01000001.1"/>
</dbReference>
<comment type="caution">
    <text evidence="1">The sequence shown here is derived from an EMBL/GenBank/DDBJ whole genome shotgun (WGS) entry which is preliminary data.</text>
</comment>
<organism evidence="1 2">
    <name type="scientific">Robertkochia marina</name>
    <dbReference type="NCBI Taxonomy" id="1227945"/>
    <lineage>
        <taxon>Bacteria</taxon>
        <taxon>Pseudomonadati</taxon>
        <taxon>Bacteroidota</taxon>
        <taxon>Flavobacteriia</taxon>
        <taxon>Flavobacteriales</taxon>
        <taxon>Flavobacteriaceae</taxon>
        <taxon>Robertkochia</taxon>
    </lineage>
</organism>
<sequence length="80" mass="9196">MKNFRLVATFTYPHEYLVLKFLLEKEDIPFVFENETMVGISPFYSNALGGIRLLVPEAYVEYVIELINDLNAPSSPLRVV</sequence>
<dbReference type="Proteomes" id="UP000305939">
    <property type="component" value="Unassembled WGS sequence"/>
</dbReference>
<evidence type="ECO:0000313" key="1">
    <source>
        <dbReference type="EMBL" id="THD69305.1"/>
    </source>
</evidence>
<dbReference type="EMBL" id="SSMC01000001">
    <property type="protein sequence ID" value="THD69305.1"/>
    <property type="molecule type" value="Genomic_DNA"/>
</dbReference>
<evidence type="ECO:0000313" key="2">
    <source>
        <dbReference type="Proteomes" id="UP000305939"/>
    </source>
</evidence>
<accession>A0A4S3M3I6</accession>
<reference evidence="1 2" key="1">
    <citation type="submission" date="2019-04" db="EMBL/GenBank/DDBJ databases">
        <title>Draft genome sequence of Robertkochia marina CC-AMO-30D.</title>
        <authorList>
            <person name="Hameed A."/>
            <person name="Lin S.-Y."/>
            <person name="Shahina M."/>
            <person name="Lai W.-A."/>
            <person name="Young C.-C."/>
        </authorList>
    </citation>
    <scope>NUCLEOTIDE SEQUENCE [LARGE SCALE GENOMIC DNA]</scope>
    <source>
        <strain evidence="1 2">CC-AMO-30D</strain>
    </source>
</reference>